<gene>
    <name evidence="1" type="ORF">ACI8B_90017</name>
</gene>
<dbReference type="AlphaFoldDB" id="A0A653KBI0"/>
<organism evidence="1 2">
    <name type="scientific">Acinetobacter proteolyticus</name>
    <dbReference type="NCBI Taxonomy" id="1776741"/>
    <lineage>
        <taxon>Bacteria</taxon>
        <taxon>Pseudomonadati</taxon>
        <taxon>Pseudomonadota</taxon>
        <taxon>Gammaproteobacteria</taxon>
        <taxon>Moraxellales</taxon>
        <taxon>Moraxellaceae</taxon>
        <taxon>Acinetobacter</taxon>
    </lineage>
</organism>
<proteinExistence type="predicted"/>
<reference evidence="1 2" key="1">
    <citation type="submission" date="2019-10" db="EMBL/GenBank/DDBJ databases">
        <authorList>
            <person name="Karimi E."/>
        </authorList>
    </citation>
    <scope>NUCLEOTIDE SEQUENCE [LARGE SCALE GENOMIC DNA]</scope>
    <source>
        <strain evidence="1">Acinetobacter sp. 8BE</strain>
    </source>
</reference>
<dbReference type="EMBL" id="CABWKZ010000070">
    <property type="protein sequence ID" value="VXA58364.1"/>
    <property type="molecule type" value="Genomic_DNA"/>
</dbReference>
<evidence type="ECO:0000313" key="1">
    <source>
        <dbReference type="EMBL" id="VXA58364.1"/>
    </source>
</evidence>
<sequence>MLNFKCICMEEKNELIEINTQLKVSMNLRKREIFLNPP</sequence>
<dbReference type="Proteomes" id="UP000430404">
    <property type="component" value="Unassembled WGS sequence"/>
</dbReference>
<evidence type="ECO:0000313" key="2">
    <source>
        <dbReference type="Proteomes" id="UP000430404"/>
    </source>
</evidence>
<name>A0A653KBI0_9GAMM</name>
<accession>A0A653KBI0</accession>
<protein>
    <submittedName>
        <fullName evidence="1">Uncharacterized protein</fullName>
    </submittedName>
</protein>